<keyword evidence="8" id="KW-1185">Reference proteome</keyword>
<dbReference type="PRINTS" id="PR01021">
    <property type="entry name" value="OMPADOMAIN"/>
</dbReference>
<evidence type="ECO:0000256" key="5">
    <source>
        <dbReference type="PROSITE-ProRule" id="PRU00473"/>
    </source>
</evidence>
<dbReference type="PANTHER" id="PTHR30329">
    <property type="entry name" value="STATOR ELEMENT OF FLAGELLAR MOTOR COMPLEX"/>
    <property type="match status" value="1"/>
</dbReference>
<dbReference type="SUPFAM" id="SSF82171">
    <property type="entry name" value="DPP6 N-terminal domain-like"/>
    <property type="match status" value="1"/>
</dbReference>
<dbReference type="InterPro" id="IPR036737">
    <property type="entry name" value="OmpA-like_sf"/>
</dbReference>
<dbReference type="InterPro" id="IPR008969">
    <property type="entry name" value="CarboxyPept-like_regulatory"/>
</dbReference>
<dbReference type="Proteomes" id="UP001629156">
    <property type="component" value="Unassembled WGS sequence"/>
</dbReference>
<evidence type="ECO:0000256" key="4">
    <source>
        <dbReference type="PROSITE-ProRule" id="PRU00339"/>
    </source>
</evidence>
<dbReference type="InterPro" id="IPR006665">
    <property type="entry name" value="OmpA-like"/>
</dbReference>
<dbReference type="PROSITE" id="PS50005">
    <property type="entry name" value="TPR"/>
    <property type="match status" value="1"/>
</dbReference>
<keyword evidence="3" id="KW-0998">Cell outer membrane</keyword>
<evidence type="ECO:0000256" key="1">
    <source>
        <dbReference type="ARBA" id="ARBA00004442"/>
    </source>
</evidence>
<dbReference type="RefSeq" id="WP_408083459.1">
    <property type="nucleotide sequence ID" value="NZ_JBELPZ010000001.1"/>
</dbReference>
<dbReference type="Gene3D" id="1.25.40.10">
    <property type="entry name" value="Tetratricopeptide repeat domain"/>
    <property type="match status" value="1"/>
</dbReference>
<feature type="domain" description="OmpA-like" evidence="6">
    <location>
        <begin position="504"/>
        <end position="622"/>
    </location>
</feature>
<dbReference type="SUPFAM" id="SSF48452">
    <property type="entry name" value="TPR-like"/>
    <property type="match status" value="1"/>
</dbReference>
<evidence type="ECO:0000313" key="8">
    <source>
        <dbReference type="Proteomes" id="UP001629156"/>
    </source>
</evidence>
<name>A0ABW8YVN3_9FLAO</name>
<accession>A0ABW8YVN3</accession>
<keyword evidence="4" id="KW-0802">TPR repeat</keyword>
<dbReference type="InterPro" id="IPR050330">
    <property type="entry name" value="Bact_OuterMem_StrucFunc"/>
</dbReference>
<dbReference type="CDD" id="cd07185">
    <property type="entry name" value="OmpA_C-like"/>
    <property type="match status" value="1"/>
</dbReference>
<comment type="subcellular location">
    <subcellularLocation>
        <location evidence="1">Cell outer membrane</location>
    </subcellularLocation>
</comment>
<sequence>MKNTYLTFIFLISGLYSTMAQDKNTAAADKLYARFEYVDAARAYLDVKDKTPYVYKMLGDSYYNVFNSKEAAKWYAQAVKTTQDAETYYRYAQMLKAEGRYEEANKQMQAFAKLVPKDQRAVIFNQDPNYLPKLKSQTKLFDEKKLDINDKKYGSFGGVLNDNNTFYFTSTRNTSRRTYGRNEEPYLDLYTAEYNPATGKFTEPVPIEELNTRHHDGPATVTGDGNTMYFASESFREGDSERGRGDRKSLIYLYKATKKDGKWGDVKVLPFNGTSYSTGNPAVTKDGKTLYFASNRKGSVGATDIWKVDVLGPDNYSEPVNLGKKINTEGFENNPYITDDNILYFASNGHKGFGGLDIFFTDLNQDDGEIVNVGLPINSPQDDFAFSFNVEKNIGFFSSGKDGNDNLYMAIPVCGVNANITVTDAKTGKTIIDASVAIADDKQNVIETKTTNDKGTVKYDVDCNRFYTLQVTADGYLANTASFSGKGGNHEVTVVLQPVENIIVDGKVMLNNIYFEYNQSFITAEAAKELDKLVQAMKSRPRMVINIKAHTDTRGSEEYNLKLSDDRARATMQYVLSKGISKERISSKGYGETEPLIDCGENCTDEEHAKNRRIEFIIVSGL</sequence>
<dbReference type="Gene3D" id="2.120.10.30">
    <property type="entry name" value="TolB, C-terminal domain"/>
    <property type="match status" value="1"/>
</dbReference>
<dbReference type="PROSITE" id="PS51123">
    <property type="entry name" value="OMPA_2"/>
    <property type="match status" value="1"/>
</dbReference>
<proteinExistence type="predicted"/>
<dbReference type="InterPro" id="IPR011990">
    <property type="entry name" value="TPR-like_helical_dom_sf"/>
</dbReference>
<feature type="repeat" description="TPR" evidence="4">
    <location>
        <begin position="85"/>
        <end position="118"/>
    </location>
</feature>
<evidence type="ECO:0000259" key="6">
    <source>
        <dbReference type="PROSITE" id="PS51123"/>
    </source>
</evidence>
<dbReference type="InterPro" id="IPR006664">
    <property type="entry name" value="OMP_bac"/>
</dbReference>
<dbReference type="Pfam" id="PF00691">
    <property type="entry name" value="OmpA"/>
    <property type="match status" value="1"/>
</dbReference>
<keyword evidence="2 5" id="KW-0472">Membrane</keyword>
<organism evidence="7 8">
    <name type="scientific">Flavobacterium rhizosphaerae</name>
    <dbReference type="NCBI Taxonomy" id="3163298"/>
    <lineage>
        <taxon>Bacteria</taxon>
        <taxon>Pseudomonadati</taxon>
        <taxon>Bacteroidota</taxon>
        <taxon>Flavobacteriia</taxon>
        <taxon>Flavobacteriales</taxon>
        <taxon>Flavobacteriaceae</taxon>
        <taxon>Flavobacterium</taxon>
    </lineage>
</organism>
<dbReference type="SUPFAM" id="SSF49464">
    <property type="entry name" value="Carboxypeptidase regulatory domain-like"/>
    <property type="match status" value="1"/>
</dbReference>
<dbReference type="SUPFAM" id="SSF103088">
    <property type="entry name" value="OmpA-like"/>
    <property type="match status" value="1"/>
</dbReference>
<dbReference type="InterPro" id="IPR011659">
    <property type="entry name" value="WD40"/>
</dbReference>
<dbReference type="EMBL" id="JBELPZ010000001">
    <property type="protein sequence ID" value="MFL9843226.1"/>
    <property type="molecule type" value="Genomic_DNA"/>
</dbReference>
<reference evidence="7 8" key="1">
    <citation type="submission" date="2024-06" db="EMBL/GenBank/DDBJ databases">
        <authorList>
            <person name="Kaempfer P."/>
            <person name="Viver T."/>
        </authorList>
    </citation>
    <scope>NUCLEOTIDE SEQUENCE [LARGE SCALE GENOMIC DNA]</scope>
    <source>
        <strain evidence="7 8">ST-119</strain>
    </source>
</reference>
<evidence type="ECO:0000256" key="2">
    <source>
        <dbReference type="ARBA" id="ARBA00023136"/>
    </source>
</evidence>
<dbReference type="Gene3D" id="2.60.40.1120">
    <property type="entry name" value="Carboxypeptidase-like, regulatory domain"/>
    <property type="match status" value="1"/>
</dbReference>
<gene>
    <name evidence="7" type="ORF">ABS766_02230</name>
</gene>
<dbReference type="Pfam" id="PF07676">
    <property type="entry name" value="PD40"/>
    <property type="match status" value="2"/>
</dbReference>
<dbReference type="InterPro" id="IPR011042">
    <property type="entry name" value="6-blade_b-propeller_TolB-like"/>
</dbReference>
<evidence type="ECO:0000313" key="7">
    <source>
        <dbReference type="EMBL" id="MFL9843226.1"/>
    </source>
</evidence>
<dbReference type="Gene3D" id="3.30.1330.60">
    <property type="entry name" value="OmpA-like domain"/>
    <property type="match status" value="1"/>
</dbReference>
<protein>
    <submittedName>
        <fullName evidence="7">OmpA family protein</fullName>
    </submittedName>
</protein>
<dbReference type="PANTHER" id="PTHR30329:SF21">
    <property type="entry name" value="LIPOPROTEIN YIAD-RELATED"/>
    <property type="match status" value="1"/>
</dbReference>
<dbReference type="InterPro" id="IPR019734">
    <property type="entry name" value="TPR_rpt"/>
</dbReference>
<comment type="caution">
    <text evidence="7">The sequence shown here is derived from an EMBL/GenBank/DDBJ whole genome shotgun (WGS) entry which is preliminary data.</text>
</comment>
<evidence type="ECO:0000256" key="3">
    <source>
        <dbReference type="ARBA" id="ARBA00023237"/>
    </source>
</evidence>